<dbReference type="AlphaFoldDB" id="A0A9W9KKL0"/>
<gene>
    <name evidence="3" type="ORF">N7456_005487</name>
</gene>
<evidence type="ECO:0000313" key="4">
    <source>
        <dbReference type="Proteomes" id="UP001149165"/>
    </source>
</evidence>
<dbReference type="GO" id="GO:0005634">
    <property type="term" value="C:nucleus"/>
    <property type="evidence" value="ECO:0007669"/>
    <property type="project" value="UniProtKB-SubCell"/>
</dbReference>
<keyword evidence="4" id="KW-1185">Reference proteome</keyword>
<accession>A0A9W9KKL0</accession>
<evidence type="ECO:0008006" key="5">
    <source>
        <dbReference type="Google" id="ProtNLM"/>
    </source>
</evidence>
<dbReference type="OrthoDB" id="407832at2759"/>
<dbReference type="PANTHER" id="PTHR37534">
    <property type="entry name" value="TRANSCRIPTIONAL ACTIVATOR PROTEIN UGA3"/>
    <property type="match status" value="1"/>
</dbReference>
<dbReference type="EMBL" id="JAPQKH010000003">
    <property type="protein sequence ID" value="KAJ5108812.1"/>
    <property type="molecule type" value="Genomic_DNA"/>
</dbReference>
<dbReference type="CDD" id="cd12148">
    <property type="entry name" value="fungal_TF_MHR"/>
    <property type="match status" value="1"/>
</dbReference>
<dbReference type="Proteomes" id="UP001149165">
    <property type="component" value="Unassembled WGS sequence"/>
</dbReference>
<protein>
    <recommendedName>
        <fullName evidence="5">Transcription factor</fullName>
    </recommendedName>
</protein>
<dbReference type="GO" id="GO:0000976">
    <property type="term" value="F:transcription cis-regulatory region binding"/>
    <property type="evidence" value="ECO:0007669"/>
    <property type="project" value="TreeGrafter"/>
</dbReference>
<comment type="caution">
    <text evidence="3">The sequence shown here is derived from an EMBL/GenBank/DDBJ whole genome shotgun (WGS) entry which is preliminary data.</text>
</comment>
<evidence type="ECO:0000256" key="2">
    <source>
        <dbReference type="ARBA" id="ARBA00023242"/>
    </source>
</evidence>
<dbReference type="InterPro" id="IPR021858">
    <property type="entry name" value="Fun_TF"/>
</dbReference>
<comment type="subcellular location">
    <subcellularLocation>
        <location evidence="1">Nucleus</location>
    </subcellularLocation>
</comment>
<reference evidence="3" key="1">
    <citation type="submission" date="2022-11" db="EMBL/GenBank/DDBJ databases">
        <authorList>
            <person name="Petersen C."/>
        </authorList>
    </citation>
    <scope>NUCLEOTIDE SEQUENCE</scope>
    <source>
        <strain evidence="3">IBT 30069</strain>
    </source>
</reference>
<dbReference type="GO" id="GO:0045944">
    <property type="term" value="P:positive regulation of transcription by RNA polymerase II"/>
    <property type="evidence" value="ECO:0007669"/>
    <property type="project" value="TreeGrafter"/>
</dbReference>
<sequence>MNAEGDAFDAMGSNLVARPVIAVIAPANNPELTLQNPEAFGLFRYYIVNLASWYDLNDRKRHFTDLVPIKARQSPLLLSAILAFSAASKHTMSMSEVSSTEVADFYHLQSVRILLQVTSTFQDVISNGEVLAAICLLRSFEILTQNHKSQSHLQGCYSLLASHPINIHSETGLVRAAFWNYLREDITVALIEKRQLMLDLSEDHLPKDLEHDDDYANYITVLLGQVINRGFSSDSDSLRAPTYHALENALDGWKNGLPDSFAPIEVNLTNSTQGVFPFRATLHDWHVAAWQYYYTAMSILLLVSPSAHERTAIEKINEVANLTRNLENHASEICALALASESSGVWVNSFGPIAFCGCWLRDQNKLREVIRGVEHWGARTGWPVVDIVKCLREGTGVLHGDEHKSNNMGDRVIRRESQ</sequence>
<dbReference type="PANTHER" id="PTHR37534:SF25">
    <property type="entry name" value="ZN(II)2CYS6 TRANSCRIPTION FACTOR (EUROFUNG)"/>
    <property type="match status" value="1"/>
</dbReference>
<dbReference type="GO" id="GO:0003700">
    <property type="term" value="F:DNA-binding transcription factor activity"/>
    <property type="evidence" value="ECO:0007669"/>
    <property type="project" value="TreeGrafter"/>
</dbReference>
<keyword evidence="2" id="KW-0539">Nucleus</keyword>
<name>A0A9W9KKL0_9EURO</name>
<organism evidence="3 4">
    <name type="scientific">Penicillium angulare</name>
    <dbReference type="NCBI Taxonomy" id="116970"/>
    <lineage>
        <taxon>Eukaryota</taxon>
        <taxon>Fungi</taxon>
        <taxon>Dikarya</taxon>
        <taxon>Ascomycota</taxon>
        <taxon>Pezizomycotina</taxon>
        <taxon>Eurotiomycetes</taxon>
        <taxon>Eurotiomycetidae</taxon>
        <taxon>Eurotiales</taxon>
        <taxon>Aspergillaceae</taxon>
        <taxon>Penicillium</taxon>
    </lineage>
</organism>
<reference evidence="3" key="2">
    <citation type="journal article" date="2023" name="IMA Fungus">
        <title>Comparative genomic study of the Penicillium genus elucidates a diverse pangenome and 15 lateral gene transfer events.</title>
        <authorList>
            <person name="Petersen C."/>
            <person name="Sorensen T."/>
            <person name="Nielsen M.R."/>
            <person name="Sondergaard T.E."/>
            <person name="Sorensen J.L."/>
            <person name="Fitzpatrick D.A."/>
            <person name="Frisvad J.C."/>
            <person name="Nielsen K.L."/>
        </authorList>
    </citation>
    <scope>NUCLEOTIDE SEQUENCE</scope>
    <source>
        <strain evidence="3">IBT 30069</strain>
    </source>
</reference>
<evidence type="ECO:0000313" key="3">
    <source>
        <dbReference type="EMBL" id="KAJ5108812.1"/>
    </source>
</evidence>
<evidence type="ECO:0000256" key="1">
    <source>
        <dbReference type="ARBA" id="ARBA00004123"/>
    </source>
</evidence>
<proteinExistence type="predicted"/>
<dbReference type="Pfam" id="PF11951">
    <property type="entry name" value="Fungal_trans_2"/>
    <property type="match status" value="1"/>
</dbReference>